<dbReference type="GO" id="GO:0016020">
    <property type="term" value="C:membrane"/>
    <property type="evidence" value="ECO:0007669"/>
    <property type="project" value="InterPro"/>
</dbReference>
<keyword evidence="5" id="KW-0808">Transferase</keyword>
<evidence type="ECO:0000256" key="1">
    <source>
        <dbReference type="ARBA" id="ARBA00004496"/>
    </source>
</evidence>
<dbReference type="RefSeq" id="WP_008791034.1">
    <property type="nucleotide sequence ID" value="NZ_BAABXX010000001.1"/>
</dbReference>
<dbReference type="Pfam" id="PF03610">
    <property type="entry name" value="EIIA-man"/>
    <property type="match status" value="1"/>
</dbReference>
<evidence type="ECO:0000256" key="5">
    <source>
        <dbReference type="ARBA" id="ARBA00022679"/>
    </source>
</evidence>
<dbReference type="PANTHER" id="PTHR33799">
    <property type="entry name" value="PTS PERMEASE-RELATED-RELATED"/>
    <property type="match status" value="1"/>
</dbReference>
<feature type="domain" description="PTS EIIA type-4" evidence="8">
    <location>
        <begin position="1"/>
        <end position="125"/>
    </location>
</feature>
<dbReference type="CDD" id="cd00006">
    <property type="entry name" value="PTS_IIA_man"/>
    <property type="match status" value="1"/>
</dbReference>
<evidence type="ECO:0000256" key="4">
    <source>
        <dbReference type="ARBA" id="ARBA00022597"/>
    </source>
</evidence>
<dbReference type="InterPro" id="IPR051471">
    <property type="entry name" value="Bacterial_PTS_sugar_comp"/>
</dbReference>
<dbReference type="GO" id="GO:0016301">
    <property type="term" value="F:kinase activity"/>
    <property type="evidence" value="ECO:0007669"/>
    <property type="project" value="UniProtKB-KW"/>
</dbReference>
<comment type="subcellular location">
    <subcellularLocation>
        <location evidence="1">Cytoplasm</location>
    </subcellularLocation>
</comment>
<evidence type="ECO:0000313" key="10">
    <source>
        <dbReference type="Proteomes" id="UP000261032"/>
    </source>
</evidence>
<dbReference type="GO" id="GO:0005737">
    <property type="term" value="C:cytoplasm"/>
    <property type="evidence" value="ECO:0007669"/>
    <property type="project" value="UniProtKB-SubCell"/>
</dbReference>
<keyword evidence="3" id="KW-0963">Cytoplasm</keyword>
<evidence type="ECO:0000256" key="7">
    <source>
        <dbReference type="ARBA" id="ARBA00022777"/>
    </source>
</evidence>
<dbReference type="EMBL" id="QUSL01000037">
    <property type="protein sequence ID" value="RGD79315.1"/>
    <property type="molecule type" value="Genomic_DNA"/>
</dbReference>
<dbReference type="AlphaFoldDB" id="A0A3E3E927"/>
<sequence>MLGIIVCTHSNFAKGAQAAVEMIAGQQEDFTVIGFQEGEEMQELSNKILELAKKYEEKKEPYVVLVDLFGATPFNASAAALATFNTSVISGVNLPLLLELVMGRSYYEDYDRLLENALQGAKDNMRIIKMKEMFQ</sequence>
<dbReference type="Gene3D" id="3.40.50.510">
    <property type="entry name" value="Phosphotransferase system, mannose-type IIA component"/>
    <property type="match status" value="1"/>
</dbReference>
<dbReference type="SUPFAM" id="SSF53062">
    <property type="entry name" value="PTS system fructose IIA component-like"/>
    <property type="match status" value="1"/>
</dbReference>
<keyword evidence="6" id="KW-0598">Phosphotransferase system</keyword>
<dbReference type="GO" id="GO:0009401">
    <property type="term" value="P:phosphoenolpyruvate-dependent sugar phosphotransferase system"/>
    <property type="evidence" value="ECO:0007669"/>
    <property type="project" value="UniProtKB-KW"/>
</dbReference>
<dbReference type="InterPro" id="IPR036662">
    <property type="entry name" value="PTS_EIIA_man-typ_sf"/>
</dbReference>
<dbReference type="InterPro" id="IPR033887">
    <property type="entry name" value="PTS_IIA_man"/>
</dbReference>
<keyword evidence="2" id="KW-0813">Transport</keyword>
<organism evidence="9 10">
    <name type="scientific">Thomasclavelia ramosa</name>
    <dbReference type="NCBI Taxonomy" id="1547"/>
    <lineage>
        <taxon>Bacteria</taxon>
        <taxon>Bacillati</taxon>
        <taxon>Bacillota</taxon>
        <taxon>Erysipelotrichia</taxon>
        <taxon>Erysipelotrichales</taxon>
        <taxon>Coprobacillaceae</taxon>
        <taxon>Thomasclavelia</taxon>
    </lineage>
</organism>
<dbReference type="Proteomes" id="UP000261032">
    <property type="component" value="Unassembled WGS sequence"/>
</dbReference>
<evidence type="ECO:0000256" key="6">
    <source>
        <dbReference type="ARBA" id="ARBA00022683"/>
    </source>
</evidence>
<comment type="caution">
    <text evidence="9">The sequence shown here is derived from an EMBL/GenBank/DDBJ whole genome shotgun (WGS) entry which is preliminary data.</text>
</comment>
<keyword evidence="7" id="KW-0418">Kinase</keyword>
<protein>
    <submittedName>
        <fullName evidence="9">PTS sugar transporter</fullName>
    </submittedName>
</protein>
<evidence type="ECO:0000259" key="8">
    <source>
        <dbReference type="PROSITE" id="PS51096"/>
    </source>
</evidence>
<dbReference type="InterPro" id="IPR004701">
    <property type="entry name" value="PTS_EIIA_man-typ"/>
</dbReference>
<evidence type="ECO:0000313" key="9">
    <source>
        <dbReference type="EMBL" id="RGD79315.1"/>
    </source>
</evidence>
<dbReference type="PROSITE" id="PS51096">
    <property type="entry name" value="PTS_EIIA_TYPE_4"/>
    <property type="match status" value="1"/>
</dbReference>
<dbReference type="PANTHER" id="PTHR33799:SF1">
    <property type="entry name" value="PTS SYSTEM MANNOSE-SPECIFIC EIIAB COMPONENT-RELATED"/>
    <property type="match status" value="1"/>
</dbReference>
<reference evidence="9 10" key="1">
    <citation type="submission" date="2018-08" db="EMBL/GenBank/DDBJ databases">
        <title>A genome reference for cultivated species of the human gut microbiota.</title>
        <authorList>
            <person name="Zou Y."/>
            <person name="Xue W."/>
            <person name="Luo G."/>
        </authorList>
    </citation>
    <scope>NUCLEOTIDE SEQUENCE [LARGE SCALE GENOMIC DNA]</scope>
    <source>
        <strain evidence="9 10">OM06-4</strain>
    </source>
</reference>
<proteinExistence type="predicted"/>
<evidence type="ECO:0000256" key="2">
    <source>
        <dbReference type="ARBA" id="ARBA00022448"/>
    </source>
</evidence>
<gene>
    <name evidence="9" type="ORF">DXB93_16245</name>
</gene>
<keyword evidence="4 9" id="KW-0762">Sugar transport</keyword>
<accession>A0A3E3E927</accession>
<evidence type="ECO:0000256" key="3">
    <source>
        <dbReference type="ARBA" id="ARBA00022490"/>
    </source>
</evidence>
<name>A0A3E3E927_9FIRM</name>